<dbReference type="EMBL" id="VIRS01000014">
    <property type="protein sequence ID" value="TQS43136.1"/>
    <property type="molecule type" value="Genomic_DNA"/>
</dbReference>
<evidence type="ECO:0008006" key="5">
    <source>
        <dbReference type="Google" id="ProtNLM"/>
    </source>
</evidence>
<dbReference type="InterPro" id="IPR011042">
    <property type="entry name" value="6-blade_b-propeller_TolB-like"/>
</dbReference>
<evidence type="ECO:0000313" key="4">
    <source>
        <dbReference type="Proteomes" id="UP000317982"/>
    </source>
</evidence>
<dbReference type="Proteomes" id="UP000317982">
    <property type="component" value="Unassembled WGS sequence"/>
</dbReference>
<comment type="caution">
    <text evidence="3">The sequence shown here is derived from an EMBL/GenBank/DDBJ whole genome shotgun (WGS) entry which is preliminary data.</text>
</comment>
<dbReference type="Gene3D" id="2.120.10.30">
    <property type="entry name" value="TolB, C-terminal domain"/>
    <property type="match status" value="1"/>
</dbReference>
<organism evidence="3 4">
    <name type="scientific">Cryptosporangium phraense</name>
    <dbReference type="NCBI Taxonomy" id="2593070"/>
    <lineage>
        <taxon>Bacteria</taxon>
        <taxon>Bacillati</taxon>
        <taxon>Actinomycetota</taxon>
        <taxon>Actinomycetes</taxon>
        <taxon>Cryptosporangiales</taxon>
        <taxon>Cryptosporangiaceae</taxon>
        <taxon>Cryptosporangium</taxon>
    </lineage>
</organism>
<dbReference type="InParanoid" id="A0A545APB1"/>
<evidence type="ECO:0000256" key="1">
    <source>
        <dbReference type="ARBA" id="ARBA00009820"/>
    </source>
</evidence>
<dbReference type="InterPro" id="IPR011659">
    <property type="entry name" value="WD40"/>
</dbReference>
<keyword evidence="2" id="KW-0732">Signal</keyword>
<dbReference type="RefSeq" id="WP_142706221.1">
    <property type="nucleotide sequence ID" value="NZ_VIRS01000014.1"/>
</dbReference>
<dbReference type="SUPFAM" id="SSF82171">
    <property type="entry name" value="DPP6 N-terminal domain-like"/>
    <property type="match status" value="1"/>
</dbReference>
<feature type="signal peptide" evidence="2">
    <location>
        <begin position="1"/>
        <end position="32"/>
    </location>
</feature>
<dbReference type="Pfam" id="PF07676">
    <property type="entry name" value="PD40"/>
    <property type="match status" value="1"/>
</dbReference>
<evidence type="ECO:0000313" key="3">
    <source>
        <dbReference type="EMBL" id="TQS43136.1"/>
    </source>
</evidence>
<dbReference type="Gene3D" id="2.120.10.60">
    <property type="entry name" value="Tricorn protease N-terminal domain"/>
    <property type="match status" value="1"/>
</dbReference>
<dbReference type="PANTHER" id="PTHR36842:SF1">
    <property type="entry name" value="PROTEIN TOLB"/>
    <property type="match status" value="1"/>
</dbReference>
<dbReference type="AlphaFoldDB" id="A0A545APB1"/>
<keyword evidence="4" id="KW-1185">Reference proteome</keyword>
<name>A0A545APB1_9ACTN</name>
<dbReference type="PANTHER" id="PTHR36842">
    <property type="entry name" value="PROTEIN TOLB HOMOLOG"/>
    <property type="match status" value="1"/>
</dbReference>
<sequence length="329" mass="34550">MRRTIISALRATTTVGGALVGVALALTSPALASPALAAQAGAAGFPDAVQAGSTWTARTGGRMLVDNGADMDQLSAGGKQTLLAGEAYERKYGSYSKDGAKIVYSDQGTKGFGAQIWSMDSSGRNRRQLTSLDTEAFGPELSPNGKKIAFQTQGAIWVMNADGTGSRKLSTDGYYYGTGISWAPDSAKFVVTRGQIDERSGEPYQLEIVTMNADGSGETALTKSGGDKNSPAWSPDGSTIVFSYTTTKAQQQGDTYDLWTIKSNGNGLKQLTHTKNVSEQDTVWAPTGAAIAYASWAEQTETSPRVMKAKADGTSVTSLDATGYPTAWS</sequence>
<protein>
    <recommendedName>
        <fullName evidence="5">Dipeptidylpeptidase IV N-terminal domain-containing protein</fullName>
    </recommendedName>
</protein>
<accession>A0A545APB1</accession>
<evidence type="ECO:0000256" key="2">
    <source>
        <dbReference type="SAM" id="SignalP"/>
    </source>
</evidence>
<reference evidence="3 4" key="1">
    <citation type="submission" date="2019-07" db="EMBL/GenBank/DDBJ databases">
        <title>Cryptosporangium phraense sp. nov., isolated from plant litter.</title>
        <authorList>
            <person name="Suriyachadkun C."/>
        </authorList>
    </citation>
    <scope>NUCLEOTIDE SEQUENCE [LARGE SCALE GENOMIC DNA]</scope>
    <source>
        <strain evidence="3 4">A-T 5661</strain>
    </source>
</reference>
<proteinExistence type="inferred from homology"/>
<dbReference type="OrthoDB" id="262125at2"/>
<gene>
    <name evidence="3" type="ORF">FL583_19995</name>
</gene>
<comment type="similarity">
    <text evidence="1">Belongs to the TolB family.</text>
</comment>
<feature type="chain" id="PRO_5039028808" description="Dipeptidylpeptidase IV N-terminal domain-containing protein" evidence="2">
    <location>
        <begin position="33"/>
        <end position="329"/>
    </location>
</feature>